<dbReference type="PANTHER" id="PTHR32278">
    <property type="entry name" value="F-BOX DOMAIN-CONTAINING PROTEIN"/>
    <property type="match status" value="1"/>
</dbReference>
<proteinExistence type="predicted"/>
<protein>
    <recommendedName>
        <fullName evidence="4">Secreted protein</fullName>
    </recommendedName>
</protein>
<feature type="chain" id="PRO_5044878458" description="Secreted protein" evidence="1">
    <location>
        <begin position="26"/>
        <end position="103"/>
    </location>
</feature>
<dbReference type="Proteomes" id="UP001627284">
    <property type="component" value="Unassembled WGS sequence"/>
</dbReference>
<dbReference type="PANTHER" id="PTHR32278:SF116">
    <property type="entry name" value="F-BOX PROTEIN PP2-B10-LIKE"/>
    <property type="match status" value="1"/>
</dbReference>
<evidence type="ECO:0000313" key="3">
    <source>
        <dbReference type="Proteomes" id="UP001627284"/>
    </source>
</evidence>
<evidence type="ECO:0008006" key="4">
    <source>
        <dbReference type="Google" id="ProtNLM"/>
    </source>
</evidence>
<keyword evidence="1" id="KW-0732">Signal</keyword>
<accession>A0ABD2T6R1</accession>
<keyword evidence="3" id="KW-1185">Reference proteome</keyword>
<gene>
    <name evidence="2" type="ORF">AABB24_020144</name>
</gene>
<name>A0ABD2T6R1_9SOLN</name>
<comment type="caution">
    <text evidence="2">The sequence shown here is derived from an EMBL/GenBank/DDBJ whole genome shotgun (WGS) entry which is preliminary data.</text>
</comment>
<sequence>MGCSFSTPLSCFVLLLEWLPMLKSACVISSCVRASKEFSVVTVIFSEVAHLHRVFWLDIGGTIRTQLLSKRTKYVVYLMFKLAEEHWGLENANAFVRFVNRVS</sequence>
<dbReference type="InterPro" id="IPR025886">
    <property type="entry name" value="PP2-like"/>
</dbReference>
<evidence type="ECO:0000256" key="1">
    <source>
        <dbReference type="SAM" id="SignalP"/>
    </source>
</evidence>
<dbReference type="EMBL" id="JBJKTR010000012">
    <property type="protein sequence ID" value="KAL3351910.1"/>
    <property type="molecule type" value="Genomic_DNA"/>
</dbReference>
<dbReference type="Pfam" id="PF14299">
    <property type="entry name" value="PP2"/>
    <property type="match status" value="1"/>
</dbReference>
<dbReference type="AlphaFoldDB" id="A0ABD2T6R1"/>
<evidence type="ECO:0000313" key="2">
    <source>
        <dbReference type="EMBL" id="KAL3351910.1"/>
    </source>
</evidence>
<organism evidence="2 3">
    <name type="scientific">Solanum stoloniferum</name>
    <dbReference type="NCBI Taxonomy" id="62892"/>
    <lineage>
        <taxon>Eukaryota</taxon>
        <taxon>Viridiplantae</taxon>
        <taxon>Streptophyta</taxon>
        <taxon>Embryophyta</taxon>
        <taxon>Tracheophyta</taxon>
        <taxon>Spermatophyta</taxon>
        <taxon>Magnoliopsida</taxon>
        <taxon>eudicotyledons</taxon>
        <taxon>Gunneridae</taxon>
        <taxon>Pentapetalae</taxon>
        <taxon>asterids</taxon>
        <taxon>lamiids</taxon>
        <taxon>Solanales</taxon>
        <taxon>Solanaceae</taxon>
        <taxon>Solanoideae</taxon>
        <taxon>Solaneae</taxon>
        <taxon>Solanum</taxon>
    </lineage>
</organism>
<feature type="signal peptide" evidence="1">
    <location>
        <begin position="1"/>
        <end position="25"/>
    </location>
</feature>
<reference evidence="2 3" key="1">
    <citation type="submission" date="2024-05" db="EMBL/GenBank/DDBJ databases">
        <title>De novo assembly of an allotetraploid wild potato.</title>
        <authorList>
            <person name="Hosaka A.J."/>
        </authorList>
    </citation>
    <scope>NUCLEOTIDE SEQUENCE [LARGE SCALE GENOMIC DNA]</scope>
    <source>
        <tissue evidence="2">Young leaves</tissue>
    </source>
</reference>